<dbReference type="Proteomes" id="UP001165430">
    <property type="component" value="Unassembled WGS sequence"/>
</dbReference>
<dbReference type="PANTHER" id="PTHR10151:SF120">
    <property type="entry name" value="BIS(5'-ADENOSYL)-TRIPHOSPHATASE"/>
    <property type="match status" value="1"/>
</dbReference>
<dbReference type="PANTHER" id="PTHR10151">
    <property type="entry name" value="ECTONUCLEOTIDE PYROPHOSPHATASE/PHOSPHODIESTERASE"/>
    <property type="match status" value="1"/>
</dbReference>
<dbReference type="InterPro" id="IPR017850">
    <property type="entry name" value="Alkaline_phosphatase_core_sf"/>
</dbReference>
<organism evidence="1 2">
    <name type="scientific">Belliella alkalica</name>
    <dbReference type="NCBI Taxonomy" id="1730871"/>
    <lineage>
        <taxon>Bacteria</taxon>
        <taxon>Pseudomonadati</taxon>
        <taxon>Bacteroidota</taxon>
        <taxon>Cytophagia</taxon>
        <taxon>Cytophagales</taxon>
        <taxon>Cyclobacteriaceae</taxon>
        <taxon>Belliella</taxon>
    </lineage>
</organism>
<dbReference type="EMBL" id="JAKZGO010000001">
    <property type="protein sequence ID" value="MCH7412015.1"/>
    <property type="molecule type" value="Genomic_DNA"/>
</dbReference>
<protein>
    <submittedName>
        <fullName evidence="1">Alkaline phosphatase family protein</fullName>
    </submittedName>
</protein>
<sequence>MKNHKSNYLLIVLLFFFSCTQGNDEKAALKTVVIIIDGLRKDYISESNTPNLYRLSQEGVDGLNSHSVFPSLTRVNSTSYATGNYPARHGILGNTIYLPKVDLIKGINTGDAKELMKADSLENGNLINTKTFGEWVEESGLADFTIYSTGTTGQSFLLNQRVKGRGIINPELILPASLRDEVIAKIGEIPNRERPNLPRHKWVTDAFINFDLKSDKSSISTIWYSDPDATAHGTGIGSEMTMAAIKSVDAQVGRILENVKSNGMGERFNIIISADHGFSTHIGEVSLDEFFIQKGLKLSKESDDVIVVGGGVYVKDKNSIQQIVETLQEEEWIGALFTEAKQEGQMIGKVPGTFSHDVVYWNNKERMADILVDVNWNDSINEFGYKGFSFNRGKAGHGSSSPFEMQTPFIAYGAAFRKQYANPLPTALIDIMPTVLHIHGIKTDGEVDGRVLAEILIGNTQEYKAPNQEIFEEGNTLATQTYNLKVFRSSWDGKAYFDYSKTERKRN</sequence>
<accession>A0ABS9V7T0</accession>
<proteinExistence type="predicted"/>
<dbReference type="PROSITE" id="PS51257">
    <property type="entry name" value="PROKAR_LIPOPROTEIN"/>
    <property type="match status" value="1"/>
</dbReference>
<dbReference type="InterPro" id="IPR002591">
    <property type="entry name" value="Phosphodiest/P_Trfase"/>
</dbReference>
<comment type="caution">
    <text evidence="1">The sequence shown here is derived from an EMBL/GenBank/DDBJ whole genome shotgun (WGS) entry which is preliminary data.</text>
</comment>
<dbReference type="Pfam" id="PF01663">
    <property type="entry name" value="Phosphodiest"/>
    <property type="match status" value="1"/>
</dbReference>
<reference evidence="1" key="1">
    <citation type="submission" date="2022-03" db="EMBL/GenBank/DDBJ databases">
        <title>De novo assembled genomes of Belliella spp. (Cyclobacteriaceae) strains.</title>
        <authorList>
            <person name="Szabo A."/>
            <person name="Korponai K."/>
            <person name="Felfoldi T."/>
        </authorList>
    </citation>
    <scope>NUCLEOTIDE SEQUENCE</scope>
    <source>
        <strain evidence="1">DSM 111903</strain>
    </source>
</reference>
<evidence type="ECO:0000313" key="2">
    <source>
        <dbReference type="Proteomes" id="UP001165430"/>
    </source>
</evidence>
<gene>
    <name evidence="1" type="ORF">MM213_00855</name>
</gene>
<dbReference type="Gene3D" id="3.40.720.10">
    <property type="entry name" value="Alkaline Phosphatase, subunit A"/>
    <property type="match status" value="1"/>
</dbReference>
<name>A0ABS9V7T0_9BACT</name>
<dbReference type="RefSeq" id="WP_241409407.1">
    <property type="nucleotide sequence ID" value="NZ_JAKZGO010000001.1"/>
</dbReference>
<evidence type="ECO:0000313" key="1">
    <source>
        <dbReference type="EMBL" id="MCH7412015.1"/>
    </source>
</evidence>
<keyword evidence="2" id="KW-1185">Reference proteome</keyword>
<dbReference type="SUPFAM" id="SSF53649">
    <property type="entry name" value="Alkaline phosphatase-like"/>
    <property type="match status" value="1"/>
</dbReference>